<evidence type="ECO:0000313" key="5">
    <source>
        <dbReference type="EMBL" id="MBP1903692.1"/>
    </source>
</evidence>
<keyword evidence="6" id="KW-1185">Reference proteome</keyword>
<dbReference type="SUPFAM" id="SSF50494">
    <property type="entry name" value="Trypsin-like serine proteases"/>
    <property type="match status" value="1"/>
</dbReference>
<accession>A0ABS4FM85</accession>
<feature type="compositionally biased region" description="Low complexity" evidence="4">
    <location>
        <begin position="49"/>
        <end position="79"/>
    </location>
</feature>
<dbReference type="InterPro" id="IPR009003">
    <property type="entry name" value="Peptidase_S1_PA"/>
</dbReference>
<dbReference type="GO" id="GO:0008233">
    <property type="term" value="F:peptidase activity"/>
    <property type="evidence" value="ECO:0007669"/>
    <property type="project" value="UniProtKB-KW"/>
</dbReference>
<feature type="region of interest" description="Disordered" evidence="4">
    <location>
        <begin position="48"/>
        <end position="91"/>
    </location>
</feature>
<dbReference type="Gene3D" id="2.40.10.120">
    <property type="match status" value="1"/>
</dbReference>
<evidence type="ECO:0000256" key="1">
    <source>
        <dbReference type="ARBA" id="ARBA00022670"/>
    </source>
</evidence>
<reference evidence="5 6" key="1">
    <citation type="submission" date="2021-03" db="EMBL/GenBank/DDBJ databases">
        <title>Genomic Encyclopedia of Type Strains, Phase IV (KMG-IV): sequencing the most valuable type-strain genomes for metagenomic binning, comparative biology and taxonomic classification.</title>
        <authorList>
            <person name="Goeker M."/>
        </authorList>
    </citation>
    <scope>NUCLEOTIDE SEQUENCE [LARGE SCALE GENOMIC DNA]</scope>
    <source>
        <strain evidence="5 6">DSM 14349</strain>
    </source>
</reference>
<evidence type="ECO:0000256" key="2">
    <source>
        <dbReference type="ARBA" id="ARBA00022801"/>
    </source>
</evidence>
<name>A0ABS4FM85_9BACL</name>
<proteinExistence type="predicted"/>
<sequence>MSKGAWKSVLSIVVILCAGFAGALLIHNYAEDQLTQKPLLASSEVKAVNSTDPSNLSNTSNSSNKSNTSNTSDKSGTSNPSNNEKQPKTKKEIIEASQKRVVTIESAGGLGTGFLYNNQGDLLTNAHVVEGYSEVTVRMLNHKEYKGTVIGIGDDIDIAVVRVPELKKLDPLPISTKKAETGDEILALGSPLGLENTVTTGIISGVGRNFEIEPYVYTNMYQISAFITHGNSGGPLVSATTGEVLGINSASASQEAGIGFSIPITQILKQAEAWTKKPMNEAILQKNREGSNAVSTSEQLVTYFYNAINSGDYVSAYAVLGSQWQSGTSYENFRKGYLYTSSVVVEKVATIEENLEGAKVSAVIEATERHQDGTATQRYEVNYTLSYENGVLKLQKGVGKKLK</sequence>
<dbReference type="Pfam" id="PF13365">
    <property type="entry name" value="Trypsin_2"/>
    <property type="match status" value="1"/>
</dbReference>
<evidence type="ECO:0000256" key="3">
    <source>
        <dbReference type="ARBA" id="ARBA00022825"/>
    </source>
</evidence>
<evidence type="ECO:0000313" key="6">
    <source>
        <dbReference type="Proteomes" id="UP001519272"/>
    </source>
</evidence>
<comment type="caution">
    <text evidence="5">The sequence shown here is derived from an EMBL/GenBank/DDBJ whole genome shotgun (WGS) entry which is preliminary data.</text>
</comment>
<dbReference type="PRINTS" id="PR00834">
    <property type="entry name" value="PROTEASES2C"/>
</dbReference>
<protein>
    <submittedName>
        <fullName evidence="5">S1-C subfamily serine protease</fullName>
    </submittedName>
</protein>
<organism evidence="5 6">
    <name type="scientific">Paenibacillus turicensis</name>
    <dbReference type="NCBI Taxonomy" id="160487"/>
    <lineage>
        <taxon>Bacteria</taxon>
        <taxon>Bacillati</taxon>
        <taxon>Bacillota</taxon>
        <taxon>Bacilli</taxon>
        <taxon>Bacillales</taxon>
        <taxon>Paenibacillaceae</taxon>
        <taxon>Paenibacillus</taxon>
    </lineage>
</organism>
<evidence type="ECO:0000256" key="4">
    <source>
        <dbReference type="SAM" id="MobiDB-lite"/>
    </source>
</evidence>
<keyword evidence="1 5" id="KW-0645">Protease</keyword>
<dbReference type="GO" id="GO:0006508">
    <property type="term" value="P:proteolysis"/>
    <property type="evidence" value="ECO:0007669"/>
    <property type="project" value="UniProtKB-KW"/>
</dbReference>
<keyword evidence="3" id="KW-0720">Serine protease</keyword>
<dbReference type="PANTHER" id="PTHR43343:SF3">
    <property type="entry name" value="PROTEASE DO-LIKE 8, CHLOROPLASTIC"/>
    <property type="match status" value="1"/>
</dbReference>
<gene>
    <name evidence="5" type="ORF">J2Z32_000304</name>
</gene>
<dbReference type="RefSeq" id="WP_210087362.1">
    <property type="nucleotide sequence ID" value="NZ_JAGGKG010000001.1"/>
</dbReference>
<dbReference type="Proteomes" id="UP001519272">
    <property type="component" value="Unassembled WGS sequence"/>
</dbReference>
<keyword evidence="2" id="KW-0378">Hydrolase</keyword>
<dbReference type="InterPro" id="IPR001940">
    <property type="entry name" value="Peptidase_S1C"/>
</dbReference>
<dbReference type="PANTHER" id="PTHR43343">
    <property type="entry name" value="PEPTIDASE S12"/>
    <property type="match status" value="1"/>
</dbReference>
<dbReference type="InterPro" id="IPR051201">
    <property type="entry name" value="Chloro_Bact_Ser_Proteases"/>
</dbReference>
<dbReference type="EMBL" id="JAGGKG010000001">
    <property type="protein sequence ID" value="MBP1903692.1"/>
    <property type="molecule type" value="Genomic_DNA"/>
</dbReference>